<sequence>MRDASDEVHFIEEPKMSDVIKVKSGSMYEERNSYSRLVAVGDMLFVANTAGVDYKTREISPDVAIQARRALQTIEGALEAVGSSLSDVVRIITHVPDRANMEAVAQVLGEVFKGIDPAATTACTPLARDDLKVEFEVTAIRGVSKRSQEYVKISV</sequence>
<organism evidence="1 2">
    <name type="scientific">Gluconobacter frateurii NRIC 0228</name>
    <dbReference type="NCBI Taxonomy" id="1307946"/>
    <lineage>
        <taxon>Bacteria</taxon>
        <taxon>Pseudomonadati</taxon>
        <taxon>Pseudomonadota</taxon>
        <taxon>Alphaproteobacteria</taxon>
        <taxon>Acetobacterales</taxon>
        <taxon>Acetobacteraceae</taxon>
        <taxon>Gluconobacter</taxon>
    </lineage>
</organism>
<dbReference type="Pfam" id="PF01042">
    <property type="entry name" value="Ribonuc_L-PSP"/>
    <property type="match status" value="1"/>
</dbReference>
<keyword evidence="2" id="KW-1185">Reference proteome</keyword>
<evidence type="ECO:0000313" key="1">
    <source>
        <dbReference type="EMBL" id="GBR16758.1"/>
    </source>
</evidence>
<name>A0ABQ0QF97_9PROT</name>
<dbReference type="PANTHER" id="PTHR43857:SF1">
    <property type="entry name" value="YJGH FAMILY PROTEIN"/>
    <property type="match status" value="1"/>
</dbReference>
<dbReference type="Gene3D" id="3.30.1330.40">
    <property type="entry name" value="RutC-like"/>
    <property type="match status" value="1"/>
</dbReference>
<gene>
    <name evidence="1" type="ORF">AA0228_2858</name>
</gene>
<evidence type="ECO:0000313" key="2">
    <source>
        <dbReference type="Proteomes" id="UP001061070"/>
    </source>
</evidence>
<dbReference type="CDD" id="cd06154">
    <property type="entry name" value="YjgF_YER057c_UK114_like_6"/>
    <property type="match status" value="1"/>
</dbReference>
<dbReference type="InterPro" id="IPR006175">
    <property type="entry name" value="YjgF/YER057c/UK114"/>
</dbReference>
<dbReference type="PANTHER" id="PTHR43857">
    <property type="entry name" value="BLR7761 PROTEIN"/>
    <property type="match status" value="1"/>
</dbReference>
<proteinExistence type="predicted"/>
<accession>A0ABQ0QF97</accession>
<dbReference type="Proteomes" id="UP001061070">
    <property type="component" value="Unassembled WGS sequence"/>
</dbReference>
<dbReference type="InterPro" id="IPR035959">
    <property type="entry name" value="RutC-like_sf"/>
</dbReference>
<comment type="caution">
    <text evidence="1">The sequence shown here is derived from an EMBL/GenBank/DDBJ whole genome shotgun (WGS) entry which is preliminary data.</text>
</comment>
<protein>
    <submittedName>
        <fullName evidence="1">Endoribonuclease L-PSP</fullName>
    </submittedName>
</protein>
<dbReference type="SUPFAM" id="SSF55298">
    <property type="entry name" value="YjgF-like"/>
    <property type="match status" value="1"/>
</dbReference>
<reference evidence="1" key="1">
    <citation type="submission" date="2013-04" db="EMBL/GenBank/DDBJ databases">
        <title>The genome sequencing project of 58 acetic acid bacteria.</title>
        <authorList>
            <person name="Okamoto-Kainuma A."/>
            <person name="Ishikawa M."/>
            <person name="Umino S."/>
            <person name="Koizumi Y."/>
            <person name="Shiwa Y."/>
            <person name="Yoshikawa H."/>
            <person name="Matsutani M."/>
            <person name="Matsushita K."/>
        </authorList>
    </citation>
    <scope>NUCLEOTIDE SEQUENCE</scope>
    <source>
        <strain evidence="1">NRIC 0228</strain>
    </source>
</reference>
<dbReference type="EMBL" id="BAQW01000013">
    <property type="protein sequence ID" value="GBR16758.1"/>
    <property type="molecule type" value="Genomic_DNA"/>
</dbReference>